<name>A0ABR4AGQ7_9LECA</name>
<feature type="signal peptide" evidence="1">
    <location>
        <begin position="1"/>
        <end position="25"/>
    </location>
</feature>
<dbReference type="Proteomes" id="UP001590950">
    <property type="component" value="Unassembled WGS sequence"/>
</dbReference>
<keyword evidence="3" id="KW-1185">Reference proteome</keyword>
<protein>
    <submittedName>
        <fullName evidence="2">Uncharacterized protein</fullName>
    </submittedName>
</protein>
<feature type="chain" id="PRO_5046854620" evidence="1">
    <location>
        <begin position="26"/>
        <end position="113"/>
    </location>
</feature>
<reference evidence="2 3" key="1">
    <citation type="submission" date="2024-09" db="EMBL/GenBank/DDBJ databases">
        <title>Rethinking Asexuality: The Enigmatic Case of Functional Sexual Genes in Lepraria (Stereocaulaceae).</title>
        <authorList>
            <person name="Doellman M."/>
            <person name="Sun Y."/>
            <person name="Barcenas-Pena A."/>
            <person name="Lumbsch H.T."/>
            <person name="Grewe F."/>
        </authorList>
    </citation>
    <scope>NUCLEOTIDE SEQUENCE [LARGE SCALE GENOMIC DNA]</scope>
    <source>
        <strain evidence="2 3">Mercado 3170</strain>
    </source>
</reference>
<organism evidence="2 3">
    <name type="scientific">Stereocaulon virgatum</name>
    <dbReference type="NCBI Taxonomy" id="373712"/>
    <lineage>
        <taxon>Eukaryota</taxon>
        <taxon>Fungi</taxon>
        <taxon>Dikarya</taxon>
        <taxon>Ascomycota</taxon>
        <taxon>Pezizomycotina</taxon>
        <taxon>Lecanoromycetes</taxon>
        <taxon>OSLEUM clade</taxon>
        <taxon>Lecanoromycetidae</taxon>
        <taxon>Lecanorales</taxon>
        <taxon>Lecanorineae</taxon>
        <taxon>Stereocaulaceae</taxon>
        <taxon>Stereocaulon</taxon>
    </lineage>
</organism>
<dbReference type="EMBL" id="JBEFKJ010000008">
    <property type="protein sequence ID" value="KAL2044982.1"/>
    <property type="molecule type" value="Genomic_DNA"/>
</dbReference>
<evidence type="ECO:0000313" key="2">
    <source>
        <dbReference type="EMBL" id="KAL2044982.1"/>
    </source>
</evidence>
<gene>
    <name evidence="2" type="ORF">N7G274_002757</name>
</gene>
<sequence length="113" mass="12740">MGVHEHYTTLLYLSLTLGIVTPCLDLFLSPSPTSAIVDAEDHLWFVEGFDRKWAFFGVPRVNRESAYAEQCQPEFDLLPPRLSRYSDTGQVISLPFLAGTRTPHRLCDNPSSI</sequence>
<evidence type="ECO:0000313" key="3">
    <source>
        <dbReference type="Proteomes" id="UP001590950"/>
    </source>
</evidence>
<accession>A0ABR4AGQ7</accession>
<proteinExistence type="predicted"/>
<evidence type="ECO:0000256" key="1">
    <source>
        <dbReference type="SAM" id="SignalP"/>
    </source>
</evidence>
<comment type="caution">
    <text evidence="2">The sequence shown here is derived from an EMBL/GenBank/DDBJ whole genome shotgun (WGS) entry which is preliminary data.</text>
</comment>
<keyword evidence="1" id="KW-0732">Signal</keyword>